<evidence type="ECO:0000256" key="4">
    <source>
        <dbReference type="ARBA" id="ARBA00022982"/>
    </source>
</evidence>
<protein>
    <submittedName>
        <fullName evidence="9">Cytochrome C</fullName>
    </submittedName>
</protein>
<feature type="chain" id="PRO_5015978597" evidence="7">
    <location>
        <begin position="21"/>
        <end position="123"/>
    </location>
</feature>
<accession>A0A2W5MPH5</accession>
<dbReference type="EMBL" id="QFPO01000002">
    <property type="protein sequence ID" value="PZQ19613.1"/>
    <property type="molecule type" value="Genomic_DNA"/>
</dbReference>
<dbReference type="AlphaFoldDB" id="A0A2W5MPH5"/>
<evidence type="ECO:0000256" key="7">
    <source>
        <dbReference type="SAM" id="SignalP"/>
    </source>
</evidence>
<organism evidence="9 10">
    <name type="scientific">Rhodanobacter denitrificans</name>
    <dbReference type="NCBI Taxonomy" id="666685"/>
    <lineage>
        <taxon>Bacteria</taxon>
        <taxon>Pseudomonadati</taxon>
        <taxon>Pseudomonadota</taxon>
        <taxon>Gammaproteobacteria</taxon>
        <taxon>Lysobacterales</taxon>
        <taxon>Rhodanobacteraceae</taxon>
        <taxon>Rhodanobacter</taxon>
    </lineage>
</organism>
<evidence type="ECO:0000313" key="10">
    <source>
        <dbReference type="Proteomes" id="UP000249046"/>
    </source>
</evidence>
<evidence type="ECO:0000256" key="5">
    <source>
        <dbReference type="ARBA" id="ARBA00023004"/>
    </source>
</evidence>
<keyword evidence="1" id="KW-0813">Transport</keyword>
<feature type="signal peptide" evidence="7">
    <location>
        <begin position="1"/>
        <end position="20"/>
    </location>
</feature>
<comment type="caution">
    <text evidence="9">The sequence shown here is derived from an EMBL/GenBank/DDBJ whole genome shotgun (WGS) entry which is preliminary data.</text>
</comment>
<reference evidence="9 10" key="1">
    <citation type="submission" date="2017-08" db="EMBL/GenBank/DDBJ databases">
        <title>Infants hospitalized years apart are colonized by the same room-sourced microbial strains.</title>
        <authorList>
            <person name="Brooks B."/>
            <person name="Olm M.R."/>
            <person name="Firek B.A."/>
            <person name="Baker R."/>
            <person name="Thomas B.C."/>
            <person name="Morowitz M.J."/>
            <person name="Banfield J.F."/>
        </authorList>
    </citation>
    <scope>NUCLEOTIDE SEQUENCE [LARGE SCALE GENOMIC DNA]</scope>
    <source>
        <strain evidence="9">S2_005_003_R2_42</strain>
    </source>
</reference>
<dbReference type="GO" id="GO:0020037">
    <property type="term" value="F:heme binding"/>
    <property type="evidence" value="ECO:0007669"/>
    <property type="project" value="InterPro"/>
</dbReference>
<dbReference type="InterPro" id="IPR036909">
    <property type="entry name" value="Cyt_c-like_dom_sf"/>
</dbReference>
<proteinExistence type="predicted"/>
<dbReference type="Proteomes" id="UP000249046">
    <property type="component" value="Unassembled WGS sequence"/>
</dbReference>
<dbReference type="GO" id="GO:0009055">
    <property type="term" value="F:electron transfer activity"/>
    <property type="evidence" value="ECO:0007669"/>
    <property type="project" value="InterPro"/>
</dbReference>
<keyword evidence="5 6" id="KW-0408">Iron</keyword>
<evidence type="ECO:0000259" key="8">
    <source>
        <dbReference type="PROSITE" id="PS51007"/>
    </source>
</evidence>
<feature type="domain" description="Cytochrome c" evidence="8">
    <location>
        <begin position="29"/>
        <end position="108"/>
    </location>
</feature>
<gene>
    <name evidence="9" type="ORF">DI564_01465</name>
</gene>
<keyword evidence="2 6" id="KW-0349">Heme</keyword>
<dbReference type="InterPro" id="IPR009056">
    <property type="entry name" value="Cyt_c-like_dom"/>
</dbReference>
<evidence type="ECO:0000256" key="1">
    <source>
        <dbReference type="ARBA" id="ARBA00022448"/>
    </source>
</evidence>
<evidence type="ECO:0000256" key="3">
    <source>
        <dbReference type="ARBA" id="ARBA00022723"/>
    </source>
</evidence>
<sequence>MKPLFATLVLLGAVSLPAFAAEGGRAGRGNVEAGKDKSLACQACHGQDGAAAIDPQYPRLAGQYADYLARALHEYRSGARKNPIMAGFATTLSDQDINDLAAYYASLPVTLVDLAKNPSVARD</sequence>
<evidence type="ECO:0000256" key="6">
    <source>
        <dbReference type="PROSITE-ProRule" id="PRU00433"/>
    </source>
</evidence>
<evidence type="ECO:0000256" key="2">
    <source>
        <dbReference type="ARBA" id="ARBA00022617"/>
    </source>
</evidence>
<dbReference type="Gene3D" id="1.10.760.10">
    <property type="entry name" value="Cytochrome c-like domain"/>
    <property type="match status" value="1"/>
</dbReference>
<dbReference type="PANTHER" id="PTHR33751:SF9">
    <property type="entry name" value="CYTOCHROME C4"/>
    <property type="match status" value="1"/>
</dbReference>
<dbReference type="GO" id="GO:0046872">
    <property type="term" value="F:metal ion binding"/>
    <property type="evidence" value="ECO:0007669"/>
    <property type="project" value="UniProtKB-KW"/>
</dbReference>
<dbReference type="Pfam" id="PF00034">
    <property type="entry name" value="Cytochrom_C"/>
    <property type="match status" value="1"/>
</dbReference>
<dbReference type="SUPFAM" id="SSF46626">
    <property type="entry name" value="Cytochrome c"/>
    <property type="match status" value="1"/>
</dbReference>
<dbReference type="PANTHER" id="PTHR33751">
    <property type="entry name" value="CBB3-TYPE CYTOCHROME C OXIDASE SUBUNIT FIXP"/>
    <property type="match status" value="1"/>
</dbReference>
<dbReference type="InterPro" id="IPR050597">
    <property type="entry name" value="Cytochrome_c_Oxidase_Subunit"/>
</dbReference>
<keyword evidence="4" id="KW-0249">Electron transport</keyword>
<evidence type="ECO:0000313" key="9">
    <source>
        <dbReference type="EMBL" id="PZQ19613.1"/>
    </source>
</evidence>
<keyword evidence="3 6" id="KW-0479">Metal-binding</keyword>
<name>A0A2W5MPH5_9GAMM</name>
<dbReference type="PROSITE" id="PS51007">
    <property type="entry name" value="CYTC"/>
    <property type="match status" value="1"/>
</dbReference>
<keyword evidence="7" id="KW-0732">Signal</keyword>